<keyword evidence="1" id="KW-0732">Signal</keyword>
<organism evidence="2 3">
    <name type="scientific">Xenoophorus captivus</name>
    <dbReference type="NCBI Taxonomy" id="1517983"/>
    <lineage>
        <taxon>Eukaryota</taxon>
        <taxon>Metazoa</taxon>
        <taxon>Chordata</taxon>
        <taxon>Craniata</taxon>
        <taxon>Vertebrata</taxon>
        <taxon>Euteleostomi</taxon>
        <taxon>Actinopterygii</taxon>
        <taxon>Neopterygii</taxon>
        <taxon>Teleostei</taxon>
        <taxon>Neoteleostei</taxon>
        <taxon>Acanthomorphata</taxon>
        <taxon>Ovalentaria</taxon>
        <taxon>Atherinomorphae</taxon>
        <taxon>Cyprinodontiformes</taxon>
        <taxon>Goodeidae</taxon>
        <taxon>Xenoophorus</taxon>
    </lineage>
</organism>
<proteinExistence type="predicted"/>
<evidence type="ECO:0000313" key="3">
    <source>
        <dbReference type="Proteomes" id="UP001434883"/>
    </source>
</evidence>
<name>A0ABV0RNR5_9TELE</name>
<keyword evidence="3" id="KW-1185">Reference proteome</keyword>
<dbReference type="Proteomes" id="UP001434883">
    <property type="component" value="Unassembled WGS sequence"/>
</dbReference>
<sequence length="289" mass="32410">MCLYLLSLMFSCLLSTCASCRCFLRSPDSTLSAQSVPAVYPGQLPLLPPGGLADSGSSIALQPLKQSPSSDNLCSAYTSEAALSVPSLCAPTPGKHVTESCRLQQTSVYHLHQQLFARRQKQVLQNKKVIHLSWFVFECKQCYGLLTLNILSLYSSTFSSLFCLFFHHLCSCPLSASSIIPLFRLCKVQLGFGACGLQAGRQEDALSEYALLGSLCVTLYFFALLLTYLSFIYIYIYNFFFSLYLSSHSHHFFLLVFEHLQLMLQASSDIYLVRDNFLYRTNTFVGRTF</sequence>
<feature type="chain" id="PRO_5046277476" evidence="1">
    <location>
        <begin position="20"/>
        <end position="289"/>
    </location>
</feature>
<gene>
    <name evidence="2" type="ORF">XENOCAPTIV_026198</name>
</gene>
<accession>A0ABV0RNR5</accession>
<evidence type="ECO:0000256" key="1">
    <source>
        <dbReference type="SAM" id="SignalP"/>
    </source>
</evidence>
<dbReference type="EMBL" id="JAHRIN010051059">
    <property type="protein sequence ID" value="MEQ2209183.1"/>
    <property type="molecule type" value="Genomic_DNA"/>
</dbReference>
<evidence type="ECO:0000313" key="2">
    <source>
        <dbReference type="EMBL" id="MEQ2209183.1"/>
    </source>
</evidence>
<reference evidence="2 3" key="1">
    <citation type="submission" date="2021-06" db="EMBL/GenBank/DDBJ databases">
        <authorList>
            <person name="Palmer J.M."/>
        </authorList>
    </citation>
    <scope>NUCLEOTIDE SEQUENCE [LARGE SCALE GENOMIC DNA]</scope>
    <source>
        <strain evidence="2 3">XC_2019</strain>
        <tissue evidence="2">Muscle</tissue>
    </source>
</reference>
<protein>
    <submittedName>
        <fullName evidence="2">Uncharacterized protein</fullName>
    </submittedName>
</protein>
<comment type="caution">
    <text evidence="2">The sequence shown here is derived from an EMBL/GenBank/DDBJ whole genome shotgun (WGS) entry which is preliminary data.</text>
</comment>
<feature type="signal peptide" evidence="1">
    <location>
        <begin position="1"/>
        <end position="19"/>
    </location>
</feature>